<keyword evidence="4" id="KW-0862">Zinc</keyword>
<dbReference type="Proteomes" id="UP001497623">
    <property type="component" value="Unassembled WGS sequence"/>
</dbReference>
<evidence type="ECO:0000313" key="13">
    <source>
        <dbReference type="Proteomes" id="UP001497623"/>
    </source>
</evidence>
<sequence>MAEDFSKSSLASPDGGHRIVLKLNEGSGGGIGLPRQHSVPLVKILCGQTTQGPGTTTTTDQLCHRDIVNTTTINAITQANSDDSTSAPDISIHATSSAIKSEETLIITSDLSQSGNLLLKETSDLPLSTAVETDDIPLSVTVHRPIIQASFCKQEESSVLNLESGWQKAAEDHIIEVQCKDIKGTLIKARFGSGNRGRCIITDKTWFTPQEFQEFTGLSACKDWKKSIKFQGEPILVLIDGGFLLPHHHSCTCSVCGDDIQPDLSSSKDLLISQFTEPVKGPPTIITKLHHETKKPPIIVNKEHPEWIKAAESPVLDVRCKKVKGQLVKARFGSGTRGRSIIYEKRWWTPAEFEAAAGRSASKDWKRSIKFHGESLLVLIERGYLKVHASSCSCTACLDDDVSSGIIRLFHPYKRKRRENRSHLDDSGSTLDEVKTKILKQEPQNSVATVTLPVSELSGLTVVPNLVLNSGVGHGATVVTTTNTQISTHGSSTAVEASGQLSPREATPTSCDEPQPSDDSLEKLPIDLAWEKMNEVLTGLEQQVAVARVMFEQLRQQSKEEAVAASQNKILVNDKIQVLPQDKLETQNNERFLVEVNEIREEDGNQSIQPIMLDSLISNVPQLEPAVHIHGIKKKCVNCNRESDLDCSGCRNRAYCGYFCQRRDWADHQSECGRSSLPPEDSLNATSNVPGYIFMLSD</sequence>
<evidence type="ECO:0000259" key="11">
    <source>
        <dbReference type="PROSITE" id="PS50865"/>
    </source>
</evidence>
<evidence type="ECO:0000256" key="9">
    <source>
        <dbReference type="SAM" id="MobiDB-lite"/>
    </source>
</evidence>
<evidence type="ECO:0008006" key="14">
    <source>
        <dbReference type="Google" id="ProtNLM"/>
    </source>
</evidence>
<keyword evidence="6" id="KW-0804">Transcription</keyword>
<dbReference type="PROSITE" id="PS01360">
    <property type="entry name" value="ZF_MYND_1"/>
    <property type="match status" value="1"/>
</dbReference>
<keyword evidence="13" id="KW-1185">Reference proteome</keyword>
<evidence type="ECO:0000256" key="3">
    <source>
        <dbReference type="ARBA" id="ARBA00022771"/>
    </source>
</evidence>
<evidence type="ECO:0000259" key="10">
    <source>
        <dbReference type="PROSITE" id="PS50864"/>
    </source>
</evidence>
<feature type="domain" description="MYND-type" evidence="11">
    <location>
        <begin position="636"/>
        <end position="672"/>
    </location>
</feature>
<dbReference type="InterPro" id="IPR002893">
    <property type="entry name" value="Znf_MYND"/>
</dbReference>
<dbReference type="Gene3D" id="3.10.390.10">
    <property type="entry name" value="SAND domain-like"/>
    <property type="match status" value="2"/>
</dbReference>
<dbReference type="GO" id="GO:0008270">
    <property type="term" value="F:zinc ion binding"/>
    <property type="evidence" value="ECO:0007669"/>
    <property type="project" value="UniProtKB-KW"/>
</dbReference>
<accession>A0AAV2RED4</accession>
<dbReference type="PROSITE" id="PS50865">
    <property type="entry name" value="ZF_MYND_2"/>
    <property type="match status" value="1"/>
</dbReference>
<evidence type="ECO:0000256" key="1">
    <source>
        <dbReference type="ARBA" id="ARBA00022553"/>
    </source>
</evidence>
<dbReference type="InterPro" id="IPR010919">
    <property type="entry name" value="SAND-like_dom_sf"/>
</dbReference>
<dbReference type="SUPFAM" id="SSF144232">
    <property type="entry name" value="HIT/MYND zinc finger-like"/>
    <property type="match status" value="1"/>
</dbReference>
<evidence type="ECO:0000256" key="6">
    <source>
        <dbReference type="ARBA" id="ARBA00023163"/>
    </source>
</evidence>
<reference evidence="12 13" key="1">
    <citation type="submission" date="2024-05" db="EMBL/GenBank/DDBJ databases">
        <authorList>
            <person name="Wallberg A."/>
        </authorList>
    </citation>
    <scope>NUCLEOTIDE SEQUENCE [LARGE SCALE GENOMIC DNA]</scope>
</reference>
<evidence type="ECO:0000256" key="2">
    <source>
        <dbReference type="ARBA" id="ARBA00022723"/>
    </source>
</evidence>
<dbReference type="FunFam" id="3.10.390.10:FF:000004">
    <property type="entry name" value="Deformed epidermal autoregulatory factor 1"/>
    <property type="match status" value="2"/>
</dbReference>
<name>A0AAV2RED4_MEGNR</name>
<evidence type="ECO:0000256" key="5">
    <source>
        <dbReference type="ARBA" id="ARBA00023015"/>
    </source>
</evidence>
<dbReference type="GO" id="GO:0003677">
    <property type="term" value="F:DNA binding"/>
    <property type="evidence" value="ECO:0007669"/>
    <property type="project" value="UniProtKB-KW"/>
</dbReference>
<keyword evidence="1" id="KW-0597">Phosphoprotein</keyword>
<evidence type="ECO:0000313" key="12">
    <source>
        <dbReference type="EMBL" id="CAL4122269.1"/>
    </source>
</evidence>
<keyword evidence="3 8" id="KW-0863">Zinc-finger</keyword>
<evidence type="ECO:0000256" key="8">
    <source>
        <dbReference type="PROSITE-ProRule" id="PRU00134"/>
    </source>
</evidence>
<dbReference type="Pfam" id="PF01342">
    <property type="entry name" value="SAND"/>
    <property type="match status" value="2"/>
</dbReference>
<dbReference type="Gene3D" id="6.10.140.2220">
    <property type="match status" value="1"/>
</dbReference>
<dbReference type="SUPFAM" id="SSF63763">
    <property type="entry name" value="SAND domain-like"/>
    <property type="match status" value="2"/>
</dbReference>
<keyword evidence="2" id="KW-0479">Metal-binding</keyword>
<dbReference type="EMBL" id="CAXKWB010019801">
    <property type="protein sequence ID" value="CAL4122269.1"/>
    <property type="molecule type" value="Genomic_DNA"/>
</dbReference>
<feature type="domain" description="SAND" evidence="10">
    <location>
        <begin position="305"/>
        <end position="386"/>
    </location>
</feature>
<comment type="caution">
    <text evidence="12">The sequence shown here is derived from an EMBL/GenBank/DDBJ whole genome shotgun (WGS) entry which is preliminary data.</text>
</comment>
<evidence type="ECO:0000256" key="7">
    <source>
        <dbReference type="ARBA" id="ARBA00023242"/>
    </source>
</evidence>
<keyword evidence="7" id="KW-0539">Nucleus</keyword>
<dbReference type="PROSITE" id="PS50864">
    <property type="entry name" value="SAND"/>
    <property type="match status" value="2"/>
</dbReference>
<keyword evidence="5" id="KW-0805">Transcription regulation</keyword>
<dbReference type="AlphaFoldDB" id="A0AAV2RED4"/>
<evidence type="ECO:0000256" key="4">
    <source>
        <dbReference type="ARBA" id="ARBA00022833"/>
    </source>
</evidence>
<feature type="region of interest" description="Disordered" evidence="9">
    <location>
        <begin position="483"/>
        <end position="521"/>
    </location>
</feature>
<dbReference type="PANTHER" id="PTHR10417">
    <property type="entry name" value="GLUCOCORTICOID MODULATORY ELEMENT-BINDING PROTEIN"/>
    <property type="match status" value="1"/>
</dbReference>
<dbReference type="SMART" id="SM00258">
    <property type="entry name" value="SAND"/>
    <property type="match status" value="2"/>
</dbReference>
<organism evidence="12 13">
    <name type="scientific">Meganyctiphanes norvegica</name>
    <name type="common">Northern krill</name>
    <name type="synonym">Thysanopoda norvegica</name>
    <dbReference type="NCBI Taxonomy" id="48144"/>
    <lineage>
        <taxon>Eukaryota</taxon>
        <taxon>Metazoa</taxon>
        <taxon>Ecdysozoa</taxon>
        <taxon>Arthropoda</taxon>
        <taxon>Crustacea</taxon>
        <taxon>Multicrustacea</taxon>
        <taxon>Malacostraca</taxon>
        <taxon>Eumalacostraca</taxon>
        <taxon>Eucarida</taxon>
        <taxon>Euphausiacea</taxon>
        <taxon>Euphausiidae</taxon>
        <taxon>Meganyctiphanes</taxon>
    </lineage>
</organism>
<dbReference type="InterPro" id="IPR000770">
    <property type="entry name" value="SAND_dom"/>
</dbReference>
<protein>
    <recommendedName>
        <fullName evidence="14">Deformed epidermal autoregulatory factor 1</fullName>
    </recommendedName>
</protein>
<proteinExistence type="predicted"/>
<dbReference type="Pfam" id="PF01753">
    <property type="entry name" value="zf-MYND"/>
    <property type="match status" value="1"/>
</dbReference>
<feature type="compositionally biased region" description="Polar residues" evidence="9">
    <location>
        <begin position="485"/>
        <end position="512"/>
    </location>
</feature>
<dbReference type="PANTHER" id="PTHR10417:SF15">
    <property type="entry name" value="STERILE ALPHA MOTIF DOMAIN-CONTAINING 11"/>
    <property type="match status" value="1"/>
</dbReference>
<gene>
    <name evidence="12" type="ORF">MNOR_LOCUS22991</name>
</gene>
<feature type="domain" description="SAND" evidence="10">
    <location>
        <begin position="157"/>
        <end position="245"/>
    </location>
</feature>